<feature type="region of interest" description="Disordered" evidence="5">
    <location>
        <begin position="1"/>
        <end position="70"/>
    </location>
</feature>
<dbReference type="GO" id="GO:0005249">
    <property type="term" value="F:voltage-gated potassium channel activity"/>
    <property type="evidence" value="ECO:0007669"/>
    <property type="project" value="InterPro"/>
</dbReference>
<dbReference type="InParanoid" id="A0A090N4B2"/>
<accession>A0A090N4B2</accession>
<dbReference type="InterPro" id="IPR003938">
    <property type="entry name" value="K_chnl_volt-dep_EAG/ELK/ERG"/>
</dbReference>
<feature type="transmembrane region" description="Helical" evidence="6">
    <location>
        <begin position="232"/>
        <end position="252"/>
    </location>
</feature>
<dbReference type="RefSeq" id="XP_003081892.2">
    <property type="nucleotide sequence ID" value="XM_003081844.2"/>
</dbReference>
<evidence type="ECO:0000259" key="7">
    <source>
        <dbReference type="Pfam" id="PF00520"/>
    </source>
</evidence>
<dbReference type="PRINTS" id="PR01463">
    <property type="entry name" value="EAGCHANLFMLY"/>
</dbReference>
<evidence type="ECO:0000256" key="2">
    <source>
        <dbReference type="ARBA" id="ARBA00022692"/>
    </source>
</evidence>
<feature type="domain" description="Ion transport" evidence="7">
    <location>
        <begin position="201"/>
        <end position="449"/>
    </location>
</feature>
<dbReference type="Pfam" id="PF00520">
    <property type="entry name" value="Ion_trans"/>
    <property type="match status" value="1"/>
</dbReference>
<protein>
    <submittedName>
        <fullName evidence="8">Ion transport N-terminal</fullName>
    </submittedName>
</protein>
<feature type="compositionally biased region" description="Low complexity" evidence="5">
    <location>
        <begin position="1"/>
        <end position="20"/>
    </location>
</feature>
<dbReference type="PANTHER" id="PTHR47823">
    <property type="entry name" value="ION_TRANS DOMAIN-CONTAINING PROTEIN"/>
    <property type="match status" value="1"/>
</dbReference>
<evidence type="ECO:0000256" key="3">
    <source>
        <dbReference type="ARBA" id="ARBA00022989"/>
    </source>
</evidence>
<feature type="transmembrane region" description="Helical" evidence="6">
    <location>
        <begin position="361"/>
        <end position="381"/>
    </location>
</feature>
<feature type="transmembrane region" description="Helical" evidence="6">
    <location>
        <begin position="202"/>
        <end position="220"/>
    </location>
</feature>
<proteinExistence type="predicted"/>
<dbReference type="Gene3D" id="1.10.287.70">
    <property type="match status" value="1"/>
</dbReference>
<dbReference type="InterPro" id="IPR005821">
    <property type="entry name" value="Ion_trans_dom"/>
</dbReference>
<sequence length="943" mass="104492">MAPVSARAGGAAAPARASTRPTRRGRANEGNSEDGFDGPTPRATDVGQRGGTSDSAGSEDGVVVMPSTAGMTTQERAKALMAAAKAAAKRGIARVPVGSASKAKHGLAKTRDEARAEEDAKLRADVERLKAEELTVMAEQAAKKRVGMFSARRLDELSGDELGMFEDDSDDDDDPKAAAKYADDDESRSLFVMHPTTKLRQYWDFLQIFLLMYIAFSVPYRIGFSEPSYGVWYIADFFIDMYFYVDMVFNFFTAYWETSSDDDDYHYVTNLWKIQKHYLKGWFIIDAVSLIPIDYISRGVDGTSACSWESEAACGAAAQDSKVPEVFRLFKMLRLLRVLRTMRILERYQETLLRVYKGVTILRLVAFLILLSHWTACLYAYVYDFTREDMSGESGQKSHMYVASLFWAVQTLTTVGYGNVVPTTVAERVVAILVMITGGFVFSAIISGVNMTMDEDSPGNRFAVLMNHVRELLAENKMPSGLQSRVRSHYKSSAKPAKLVNRDIIKPLPEAIRADVNFYIYGKPMVTGLTASGTVEPDSIVIEILCRTMDTKMFARGSRMCYPYELAERMLITLTGRVTYSPDEQSGFHHADVMRIKRKRLRDQQIEIAEEKGLLRGPGTLLNPGLLSGFHKGILCAMPFDKYVEALVLDHGAFYDMCSQHQPNLLRNFEDEFFASLSRLNRPKMARVALSECDRRALLHPETRNVAENWRELLEKERKEQDEKRAEREKAGVMGLVNKGGLEAIDSKAMSGGGTPGATMGAIKLAMQQMHADIVNVSEQIAEVMVEVKKVGSMGEETPLNTSQIVMSADAIEKKQINMELNVEAVYQAVQNLMDVGPRGGDPGASASVFDFTAGKAAAPTTTGVSPFNALQSDKIRQRIEEAQKRGAKLVVTSNVVTEEEDWDSRRPTVGVQGVRPAGSSRAKDFTSESAKFAADRVFKDSL</sequence>
<evidence type="ECO:0000313" key="8">
    <source>
        <dbReference type="EMBL" id="CEF99563.1"/>
    </source>
</evidence>
<evidence type="ECO:0000256" key="6">
    <source>
        <dbReference type="SAM" id="Phobius"/>
    </source>
</evidence>
<keyword evidence="4 6" id="KW-0472">Membrane</keyword>
<dbReference type="OrthoDB" id="426293at2759"/>
<keyword evidence="9" id="KW-1185">Reference proteome</keyword>
<gene>
    <name evidence="8" type="ORF">OT_ostta11g00850</name>
</gene>
<dbReference type="KEGG" id="ota:OT_ostta11g00850"/>
<evidence type="ECO:0000256" key="5">
    <source>
        <dbReference type="SAM" id="MobiDB-lite"/>
    </source>
</evidence>
<dbReference type="AlphaFoldDB" id="A0A090N4B2"/>
<keyword evidence="3 6" id="KW-1133">Transmembrane helix</keyword>
<feature type="transmembrane region" description="Helical" evidence="6">
    <location>
        <begin position="401"/>
        <end position="422"/>
    </location>
</feature>
<comment type="caution">
    <text evidence="8">The sequence shown here is derived from an EMBL/GenBank/DDBJ whole genome shotgun (WGS) entry which is preliminary data.</text>
</comment>
<dbReference type="SUPFAM" id="SSF81324">
    <property type="entry name" value="Voltage-gated potassium channels"/>
    <property type="match status" value="1"/>
</dbReference>
<name>A0A090N4B2_OSTTA</name>
<dbReference type="PANTHER" id="PTHR47823:SF11">
    <property type="entry name" value="K+-CHANNEL ERG AND RELATED PROTEINS"/>
    <property type="match status" value="1"/>
</dbReference>
<reference evidence="9" key="1">
    <citation type="journal article" date="2006" name="Proc. Natl. Acad. Sci. U.S.A.">
        <title>Genome analysis of the smallest free-living eukaryote Ostreococcus tauri unveils many unique features.</title>
        <authorList>
            <person name="Derelle E."/>
            <person name="Ferraz C."/>
            <person name="Rombauts S."/>
            <person name="Rouze P."/>
            <person name="Worden A.Z."/>
            <person name="Robbens S."/>
            <person name="Partensky F."/>
            <person name="Degroeve S."/>
            <person name="Echeynie S."/>
            <person name="Cooke R."/>
            <person name="Saeys Y."/>
            <person name="Wuyts J."/>
            <person name="Jabbari K."/>
            <person name="Bowler C."/>
            <person name="Panaud O."/>
            <person name="Piegu B."/>
            <person name="Ball S.G."/>
            <person name="Ral J.-P."/>
            <person name="Bouget F.-Y."/>
            <person name="Piganeau G."/>
            <person name="De Baets B."/>
            <person name="Picard A."/>
            <person name="Delseny M."/>
            <person name="Demaille J."/>
            <person name="Van de Peer Y."/>
            <person name="Moreau H."/>
        </authorList>
    </citation>
    <scope>NUCLEOTIDE SEQUENCE [LARGE SCALE GENOMIC DNA]</scope>
    <source>
        <strain evidence="9">OTTH 0595 / CCAP 157/2 / RCC745</strain>
    </source>
</reference>
<reference evidence="8 9" key="2">
    <citation type="journal article" date="2014" name="BMC Genomics">
        <title>An improved genome of the model marine alga Ostreococcus tauri unfolds by assessing Illumina de novo assemblies.</title>
        <authorList>
            <person name="Blanc-Mathieu R."/>
            <person name="Verhelst B."/>
            <person name="Derelle E."/>
            <person name="Rombauts S."/>
            <person name="Bouget F.Y."/>
            <person name="Carre I."/>
            <person name="Chateau A."/>
            <person name="Eyre-Walker A."/>
            <person name="Grimsley N."/>
            <person name="Moreau H."/>
            <person name="Piegu B."/>
            <person name="Rivals E."/>
            <person name="Schackwitz W."/>
            <person name="Van de Peer Y."/>
            <person name="Piganeau G."/>
        </authorList>
    </citation>
    <scope>NUCLEOTIDE SEQUENCE [LARGE SCALE GENOMIC DNA]</scope>
    <source>
        <strain evidence="9">OTTH 0595 / CCAP 157/2 / RCC745</strain>
    </source>
</reference>
<evidence type="ECO:0000256" key="4">
    <source>
        <dbReference type="ARBA" id="ARBA00023136"/>
    </source>
</evidence>
<evidence type="ECO:0000313" key="9">
    <source>
        <dbReference type="Proteomes" id="UP000009170"/>
    </source>
</evidence>
<feature type="transmembrane region" description="Helical" evidence="6">
    <location>
        <begin position="429"/>
        <end position="449"/>
    </location>
</feature>
<keyword evidence="2 6" id="KW-0812">Transmembrane</keyword>
<dbReference type="GO" id="GO:0016020">
    <property type="term" value="C:membrane"/>
    <property type="evidence" value="ECO:0007669"/>
    <property type="project" value="UniProtKB-SubCell"/>
</dbReference>
<dbReference type="Proteomes" id="UP000009170">
    <property type="component" value="Unassembled WGS sequence"/>
</dbReference>
<evidence type="ECO:0000256" key="1">
    <source>
        <dbReference type="ARBA" id="ARBA00004141"/>
    </source>
</evidence>
<dbReference type="GeneID" id="9835856"/>
<organism evidence="8 9">
    <name type="scientific">Ostreococcus tauri</name>
    <name type="common">Marine green alga</name>
    <dbReference type="NCBI Taxonomy" id="70448"/>
    <lineage>
        <taxon>Eukaryota</taxon>
        <taxon>Viridiplantae</taxon>
        <taxon>Chlorophyta</taxon>
        <taxon>Mamiellophyceae</taxon>
        <taxon>Mamiellales</taxon>
        <taxon>Bathycoccaceae</taxon>
        <taxon>Ostreococcus</taxon>
    </lineage>
</organism>
<comment type="subcellular location">
    <subcellularLocation>
        <location evidence="1">Membrane</location>
        <topology evidence="1">Multi-pass membrane protein</topology>
    </subcellularLocation>
</comment>
<dbReference type="EMBL" id="CAID01000011">
    <property type="protein sequence ID" value="CEF99563.1"/>
    <property type="molecule type" value="Genomic_DNA"/>
</dbReference>
<feature type="region of interest" description="Disordered" evidence="5">
    <location>
        <begin position="897"/>
        <end position="927"/>
    </location>
</feature>